<reference evidence="1" key="1">
    <citation type="submission" date="2014-08" db="EMBL/GenBank/DDBJ databases">
        <authorList>
            <consortium name="DOE Joint Genome Institute"/>
            <person name="Grzymski J.J."/>
            <person name="Huntemann M."/>
            <person name="Han J."/>
            <person name="Chen A."/>
            <person name="Kyrpides N."/>
            <person name="Mavromatis K."/>
            <person name="Markowitz V."/>
            <person name="Palaniappan K."/>
            <person name="Ivanova N."/>
            <person name="Schaumberg A."/>
            <person name="Pati A."/>
            <person name="Liolios K."/>
            <person name="Nordberg H.P."/>
            <person name="Cantor M.N."/>
            <person name="Hua S.X."/>
            <person name="Woyke T."/>
        </authorList>
    </citation>
    <scope>NUCLEOTIDE SEQUENCE</scope>
    <source>
        <strain evidence="1">DRI-13</strain>
    </source>
</reference>
<protein>
    <submittedName>
        <fullName evidence="1">Uncharacterized protein</fullName>
    </submittedName>
</protein>
<dbReference type="EMBL" id="CP045798">
    <property type="protein sequence ID" value="QNB46827.1"/>
    <property type="molecule type" value="Genomic_DNA"/>
</dbReference>
<evidence type="ECO:0000313" key="3">
    <source>
        <dbReference type="Proteomes" id="UP000515847"/>
    </source>
</evidence>
<evidence type="ECO:0000313" key="1">
    <source>
        <dbReference type="EMBL" id="QNB44854.1"/>
    </source>
</evidence>
<keyword evidence="3" id="KW-1185">Reference proteome</keyword>
<accession>A0A7G6DYF0</accession>
<dbReference type="AlphaFoldDB" id="A0A7G6DYF0"/>
<dbReference type="RefSeq" id="WP_034420223.1">
    <property type="nucleotide sequence ID" value="NZ_CP045798.1"/>
</dbReference>
<evidence type="ECO:0000313" key="2">
    <source>
        <dbReference type="EMBL" id="QNB46827.1"/>
    </source>
</evidence>
<organism evidence="1 3">
    <name type="scientific">Thermanaerosceptrum fracticalcis</name>
    <dbReference type="NCBI Taxonomy" id="1712410"/>
    <lineage>
        <taxon>Bacteria</taxon>
        <taxon>Bacillati</taxon>
        <taxon>Bacillota</taxon>
        <taxon>Clostridia</taxon>
        <taxon>Eubacteriales</taxon>
        <taxon>Peptococcaceae</taxon>
        <taxon>Thermanaerosceptrum</taxon>
    </lineage>
</organism>
<reference evidence="1" key="3">
    <citation type="submission" date="2019-10" db="EMBL/GenBank/DDBJ databases">
        <authorList>
            <person name="Murphy T.R."/>
        </authorList>
    </citation>
    <scope>NUCLEOTIDE SEQUENCE</scope>
    <source>
        <strain evidence="1">DRI-13</strain>
    </source>
</reference>
<sequence length="78" mass="8966">MAYFVEFDATNGICLAVHETEKEVHQVQEGSIIREVSPEIAQSILDGDRPLWFYKLDPNGEIKQLTEEEYLEIVAIQK</sequence>
<reference evidence="1 3" key="2">
    <citation type="journal article" date="2019" name="Front. Microbiol.">
        <title>Thermoanaerosceptrum fracticalcis gen. nov. sp. nov., a Novel Fumarate-Fermenting Microorganism From a Deep Fractured Carbonate Aquifer of the US Great Basin.</title>
        <authorList>
            <person name="Hamilton-Brehm S.D."/>
            <person name="Stewart L.E."/>
            <person name="Zavarin M."/>
            <person name="Caldwell M."/>
            <person name="Lawson P.A."/>
            <person name="Onstott T.C."/>
            <person name="Grzymski J."/>
            <person name="Neveux I."/>
            <person name="Lollar B.S."/>
            <person name="Russell C.E."/>
            <person name="Moser D.P."/>
        </authorList>
    </citation>
    <scope>NUCLEOTIDE SEQUENCE [LARGE SCALE GENOMIC DNA]</scope>
    <source>
        <strain evidence="1 3">DRI-13</strain>
    </source>
</reference>
<proteinExistence type="predicted"/>
<dbReference type="EMBL" id="CP045798">
    <property type="protein sequence ID" value="QNB44854.1"/>
    <property type="molecule type" value="Genomic_DNA"/>
</dbReference>
<dbReference type="Proteomes" id="UP000515847">
    <property type="component" value="Chromosome"/>
</dbReference>
<name>A0A7G6DYF0_THEFR</name>
<dbReference type="KEGG" id="tfr:BR63_00010"/>
<dbReference type="KEGG" id="tfr:BR63_11200"/>
<gene>
    <name evidence="1" type="ORF">BR63_00010</name>
    <name evidence="2" type="ORF">BR63_11200</name>
</gene>
<reference evidence="1" key="4">
    <citation type="submission" date="2020-09" db="EMBL/GenBank/DDBJ databases">
        <title>Closed Genome of Thermoanaerosceptrum fracticalcis.</title>
        <authorList>
            <person name="Hamilton-Brehm S.D."/>
            <person name="Xiao R."/>
        </authorList>
    </citation>
    <scope>NUCLEOTIDE SEQUENCE</scope>
    <source>
        <strain evidence="1">DRI-13</strain>
    </source>
</reference>